<dbReference type="EMBL" id="JAMXLT020000046">
    <property type="protein sequence ID" value="MDW8550849.1"/>
    <property type="molecule type" value="Genomic_DNA"/>
</dbReference>
<organism evidence="4 5">
    <name type="scientific">Epilithonimonas ginsengisoli</name>
    <dbReference type="NCBI Taxonomy" id="1245592"/>
    <lineage>
        <taxon>Bacteria</taxon>
        <taxon>Pseudomonadati</taxon>
        <taxon>Bacteroidota</taxon>
        <taxon>Flavobacteriia</taxon>
        <taxon>Flavobacteriales</taxon>
        <taxon>Weeksellaceae</taxon>
        <taxon>Chryseobacterium group</taxon>
        <taxon>Epilithonimonas</taxon>
    </lineage>
</organism>
<evidence type="ECO:0000313" key="5">
    <source>
        <dbReference type="Proteomes" id="UP001204439"/>
    </source>
</evidence>
<feature type="region of interest" description="Disordered" evidence="2">
    <location>
        <begin position="58"/>
        <end position="80"/>
    </location>
</feature>
<keyword evidence="5" id="KW-1185">Reference proteome</keyword>
<dbReference type="Pfam" id="PF09994">
    <property type="entry name" value="T6SS_Tle1-like_cat"/>
    <property type="match status" value="1"/>
</dbReference>
<comment type="caution">
    <text evidence="4">The sequence shown here is derived from an EMBL/GenBank/DDBJ whole genome shotgun (WGS) entry which is preliminary data.</text>
</comment>
<gene>
    <name evidence="4" type="ORF">NG800_018120</name>
</gene>
<accession>A0ABU4JMB4</accession>
<evidence type="ECO:0000256" key="2">
    <source>
        <dbReference type="SAM" id="MobiDB-lite"/>
    </source>
</evidence>
<dbReference type="PANTHER" id="PTHR33840">
    <property type="match status" value="1"/>
</dbReference>
<sequence length="687" mass="78432">MAKTFVYDKAVALQSSDGKNITLSVFFDGTQNNKTNTEIGEKRRKAIEEQGIQNYKNHFEKTDSDPAPNNPPTNSDPTYGTIPLEEVVITAIAEKGDSYENDYTNVARLWKSYDVSENIHDRIYVEGVGTVDGKKPPKDDVYIDKCYINDKGEEVSTEDDMATVGLGVFSTSVRGKARIGCKKMIDKLYELLKPIKNSKEKFINTLTIDVFGFSRGSTTARCFTHFISSTETAKERSKYFENHDISKEMMPIVEDIKTSCKKNFEFWDDETLSKIEKAEKLKPAITKTSAQLLLAAEKLYKVVDRAYSVEIHDYFQQQLKSEGIKVNHINVRFLGLFDTVSSYGLFHDNDVQDLSLDAVNKAQKVVQLAAADEYRKNFALTNIKNAGFKGIELYLPGVHCDVGGAYNNMGYEKTAFYITSLYDEKGLAPSNFLLGPLGSYIKETLEPNSRKFKNKLVEDGWLKENQWEFTYKNWLGGGTKAAQSVVLTGVLQNIIKQLPSVKGVNYLKEINRKMLEGLQVGLPPFGILYGRRMISNKYTFIPLEFMADFAKESGVPINKEYFSTQGWTIGDDLQYTKRQLTKYKNKIVNLRQDLLDESKKEEIERMQRDGLLEEAGGFVEDLFTSNKEKKYLKKCCEISYSYFFTNKKELHHLRNKYLHWSAKSDSFGLDPVTRSQHYEKKRVIYKG</sequence>
<proteinExistence type="predicted"/>
<reference evidence="4 5" key="1">
    <citation type="submission" date="2023-11" db="EMBL/GenBank/DDBJ databases">
        <title>First isolation, identification, and characterization of non-pathogenic Epilithonimonas ginsengisoli isolated from diseased farmed rainbow trout (Oncorhynchus mykiss) in Chile.</title>
        <authorList>
            <person name="Miranda C.D."/>
            <person name="Irgang R."/>
            <person name="Concha C."/>
            <person name="Rojas R."/>
            <person name="Avendano R."/>
        </authorList>
    </citation>
    <scope>NUCLEOTIDE SEQUENCE [LARGE SCALE GENOMIC DNA]</scope>
    <source>
        <strain evidence="4 5">FP99</strain>
    </source>
</reference>
<dbReference type="InterPro" id="IPR018712">
    <property type="entry name" value="Tle1-like_cat"/>
</dbReference>
<evidence type="ECO:0000256" key="1">
    <source>
        <dbReference type="SAM" id="Coils"/>
    </source>
</evidence>
<dbReference type="PANTHER" id="PTHR33840:SF1">
    <property type="entry name" value="TLE1 PHOSPHOLIPASE DOMAIN-CONTAINING PROTEIN"/>
    <property type="match status" value="1"/>
</dbReference>
<feature type="coiled-coil region" evidence="1">
    <location>
        <begin position="573"/>
        <end position="600"/>
    </location>
</feature>
<feature type="domain" description="T6SS Phospholipase effector Tle1-like catalytic" evidence="3">
    <location>
        <begin position="100"/>
        <end position="410"/>
    </location>
</feature>
<keyword evidence="1" id="KW-0175">Coiled coil</keyword>
<evidence type="ECO:0000259" key="3">
    <source>
        <dbReference type="Pfam" id="PF09994"/>
    </source>
</evidence>
<dbReference type="RefSeq" id="WP_252813555.1">
    <property type="nucleotide sequence ID" value="NZ_JAMXLT020000046.1"/>
</dbReference>
<dbReference type="Proteomes" id="UP001204439">
    <property type="component" value="Unassembled WGS sequence"/>
</dbReference>
<evidence type="ECO:0000313" key="4">
    <source>
        <dbReference type="EMBL" id="MDW8550849.1"/>
    </source>
</evidence>
<name>A0ABU4JMB4_9FLAO</name>
<protein>
    <submittedName>
        <fullName evidence="4">DUF2235 domain-containing protein</fullName>
    </submittedName>
</protein>